<proteinExistence type="predicted"/>
<dbReference type="InterPro" id="IPR012659">
    <property type="entry name" value="CHP02444"/>
</dbReference>
<gene>
    <name evidence="1" type="ORF">ACFOMG_17695</name>
</gene>
<dbReference type="RefSeq" id="WP_376868665.1">
    <property type="nucleotide sequence ID" value="NZ_JBHRYB010000025.1"/>
</dbReference>
<reference evidence="2" key="1">
    <citation type="journal article" date="2019" name="Int. J. Syst. Evol. Microbiol.">
        <title>The Global Catalogue of Microorganisms (GCM) 10K type strain sequencing project: providing services to taxonomists for standard genome sequencing and annotation.</title>
        <authorList>
            <consortium name="The Broad Institute Genomics Platform"/>
            <consortium name="The Broad Institute Genome Sequencing Center for Infectious Disease"/>
            <person name="Wu L."/>
            <person name="Ma J."/>
        </authorList>
    </citation>
    <scope>NUCLEOTIDE SEQUENCE [LARGE SCALE GENOMIC DNA]</scope>
    <source>
        <strain evidence="2">KCTC 42424</strain>
    </source>
</reference>
<organism evidence="1 2">
    <name type="scientific">Bacterioplanoides pacificum</name>
    <dbReference type="NCBI Taxonomy" id="1171596"/>
    <lineage>
        <taxon>Bacteria</taxon>
        <taxon>Pseudomonadati</taxon>
        <taxon>Pseudomonadota</taxon>
        <taxon>Gammaproteobacteria</taxon>
        <taxon>Oceanospirillales</taxon>
        <taxon>Oceanospirillaceae</taxon>
        <taxon>Bacterioplanoides</taxon>
    </lineage>
</organism>
<evidence type="ECO:0000313" key="1">
    <source>
        <dbReference type="EMBL" id="MFC3681940.1"/>
    </source>
</evidence>
<comment type="caution">
    <text evidence="1">The sequence shown here is derived from an EMBL/GenBank/DDBJ whole genome shotgun (WGS) entry which is preliminary data.</text>
</comment>
<protein>
    <submittedName>
        <fullName evidence="1">TIGR02444 family protein</fullName>
    </submittedName>
</protein>
<dbReference type="EMBL" id="JBHRYB010000025">
    <property type="protein sequence ID" value="MFC3681940.1"/>
    <property type="molecule type" value="Genomic_DNA"/>
</dbReference>
<evidence type="ECO:0000313" key="2">
    <source>
        <dbReference type="Proteomes" id="UP001595722"/>
    </source>
</evidence>
<accession>A0ABV7VXC0</accession>
<keyword evidence="2" id="KW-1185">Reference proteome</keyword>
<dbReference type="Pfam" id="PF09523">
    <property type="entry name" value="DUF2390"/>
    <property type="match status" value="1"/>
</dbReference>
<dbReference type="NCBIfam" id="TIGR02444">
    <property type="entry name" value="TIGR02444 family protein"/>
    <property type="match status" value="1"/>
</dbReference>
<name>A0ABV7VXC0_9GAMM</name>
<sequence>MATQCATEVDDNPLWNFALQFYARPQVQQLLLTLQNDQQQDTLLMLAALWLADNGHSWPLSGGQLQAYTHWHQQVIRPLRAARKAIHKSTTSNEQQGLRQRIQQDEIRAEQLALHQLFVLLPATASITDKDTLRHQALHNLFAQAQIQPGADIKKEALRPLFQQLVQLL</sequence>
<dbReference type="Proteomes" id="UP001595722">
    <property type="component" value="Unassembled WGS sequence"/>
</dbReference>